<dbReference type="SUPFAM" id="SSF101852">
    <property type="entry name" value="Bacterial fluorinating enzyme, C-terminal domain"/>
    <property type="match status" value="1"/>
</dbReference>
<proteinExistence type="inferred from homology"/>
<dbReference type="PIRSF" id="PIRSF006779">
    <property type="entry name" value="UCP006779"/>
    <property type="match status" value="1"/>
</dbReference>
<protein>
    <recommendedName>
        <fullName evidence="7">SAM-dependent chlorinase/fluorinase</fullName>
    </recommendedName>
</protein>
<name>A0A0S7WV59_UNCT6</name>
<organism evidence="5 6">
    <name type="scientific">candidate division TA06 bacterium DG_24</name>
    <dbReference type="NCBI Taxonomy" id="1703770"/>
    <lineage>
        <taxon>Bacteria</taxon>
        <taxon>Bacteria division TA06</taxon>
    </lineage>
</organism>
<dbReference type="InterPro" id="IPR046469">
    <property type="entry name" value="SAM_HAT_N"/>
</dbReference>
<dbReference type="InterPro" id="IPR023228">
    <property type="entry name" value="SAM_OH_AdoTrfase_N_sf"/>
</dbReference>
<dbReference type="InterPro" id="IPR046470">
    <property type="entry name" value="SAM_HAT_C"/>
</dbReference>
<keyword evidence="1" id="KW-0949">S-adenosyl-L-methionine</keyword>
<dbReference type="Pfam" id="PF20257">
    <property type="entry name" value="SAM_HAT_C"/>
    <property type="match status" value="1"/>
</dbReference>
<dbReference type="Gene3D" id="2.40.30.90">
    <property type="entry name" value="Bacterial fluorinating enzyme like"/>
    <property type="match status" value="1"/>
</dbReference>
<dbReference type="STRING" id="1703770.AMJ39_02190"/>
<dbReference type="AlphaFoldDB" id="A0A0S7WV59"/>
<dbReference type="PANTHER" id="PTHR35092">
    <property type="entry name" value="CHLORINASE MJ1651"/>
    <property type="match status" value="1"/>
</dbReference>
<dbReference type="PATRIC" id="fig|1703770.3.peg.676"/>
<gene>
    <name evidence="5" type="ORF">AMJ39_02190</name>
</gene>
<dbReference type="Gene3D" id="3.40.50.10790">
    <property type="entry name" value="S-adenosyl-l-methionine hydroxide adenosyltransferase, N-terminal"/>
    <property type="match status" value="1"/>
</dbReference>
<evidence type="ECO:0000313" key="5">
    <source>
        <dbReference type="EMBL" id="KPJ53995.1"/>
    </source>
</evidence>
<accession>A0A0S7WV59</accession>
<comment type="caution">
    <text evidence="5">The sequence shown here is derived from an EMBL/GenBank/DDBJ whole genome shotgun (WGS) entry which is preliminary data.</text>
</comment>
<reference evidence="5 6" key="1">
    <citation type="journal article" date="2015" name="Microbiome">
        <title>Genomic resolution of linkages in carbon, nitrogen, and sulfur cycling among widespread estuary sediment bacteria.</title>
        <authorList>
            <person name="Baker B.J."/>
            <person name="Lazar C.S."/>
            <person name="Teske A.P."/>
            <person name="Dick G.J."/>
        </authorList>
    </citation>
    <scope>NUCLEOTIDE SEQUENCE [LARGE SCALE GENOMIC DNA]</scope>
    <source>
        <strain evidence="5">DG_24</strain>
    </source>
</reference>
<evidence type="ECO:0008006" key="7">
    <source>
        <dbReference type="Google" id="ProtNLM"/>
    </source>
</evidence>
<dbReference type="Pfam" id="PF01887">
    <property type="entry name" value="SAM_HAT_N"/>
    <property type="match status" value="1"/>
</dbReference>
<sequence length="268" mass="29001">MDPAVCRDAHCVSLLTDFGNIDGYVGAVKGLLLSVNPRLTLVDLSHDIESHDVVQAAYVLGRHYRYFPRGTVHLAVVDPGVGGKRRGVVVESADWLFVGPDNGIFSHIYDELEAAIFAIDEASLLPQQPSDLFHARDIFAPIAGRLTLGLPACEVGSPLDECVSIPLSRPLTTARGIEGHVIHVDRFGNMVTDIPIDLVRSEIGETECVIEVADRKIEMIRRSYDCVEAGELLAVFGSSGFLEISANMRNAAELLAAARGEPVVVTCR</sequence>
<dbReference type="InterPro" id="IPR002747">
    <property type="entry name" value="SAM_OH_AdoTrfase"/>
</dbReference>
<dbReference type="InterPro" id="IPR023227">
    <property type="entry name" value="SAM_OH_AdoTrfase_C_sf"/>
</dbReference>
<evidence type="ECO:0000256" key="2">
    <source>
        <dbReference type="ARBA" id="ARBA00024035"/>
    </source>
</evidence>
<evidence type="ECO:0000256" key="1">
    <source>
        <dbReference type="ARBA" id="ARBA00022691"/>
    </source>
</evidence>
<comment type="similarity">
    <text evidence="2">Belongs to the SAM hydrolase / SAM-dependent halogenase family.</text>
</comment>
<dbReference type="Proteomes" id="UP000052008">
    <property type="component" value="Unassembled WGS sequence"/>
</dbReference>
<evidence type="ECO:0000259" key="4">
    <source>
        <dbReference type="Pfam" id="PF20257"/>
    </source>
</evidence>
<dbReference type="SUPFAM" id="SSF102522">
    <property type="entry name" value="Bacterial fluorinating enzyme, N-terminal domain"/>
    <property type="match status" value="1"/>
</dbReference>
<evidence type="ECO:0000313" key="6">
    <source>
        <dbReference type="Proteomes" id="UP000052008"/>
    </source>
</evidence>
<feature type="domain" description="S-adenosyl-l-methionine hydroxide adenosyltransferase N-terminal" evidence="3">
    <location>
        <begin position="12"/>
        <end position="154"/>
    </location>
</feature>
<evidence type="ECO:0000259" key="3">
    <source>
        <dbReference type="Pfam" id="PF01887"/>
    </source>
</evidence>
<dbReference type="PANTHER" id="PTHR35092:SF1">
    <property type="entry name" value="CHLORINASE MJ1651"/>
    <property type="match status" value="1"/>
</dbReference>
<feature type="domain" description="S-adenosyl-l-methionine hydroxide adenosyltransferase C-terminal" evidence="4">
    <location>
        <begin position="179"/>
        <end position="263"/>
    </location>
</feature>
<dbReference type="EMBL" id="LIZS01000008">
    <property type="protein sequence ID" value="KPJ53995.1"/>
    <property type="molecule type" value="Genomic_DNA"/>
</dbReference>